<dbReference type="PANTHER" id="PTHR28525:SF1">
    <property type="entry name" value="REACTIVE OXYGEN SPECIES MODULATOR 1"/>
    <property type="match status" value="1"/>
</dbReference>
<accession>A0AAD7QRK4</accession>
<evidence type="ECO:0000313" key="8">
    <source>
        <dbReference type="Proteomes" id="UP001217417"/>
    </source>
</evidence>
<dbReference type="AlphaFoldDB" id="A0AAD7QRK4"/>
<feature type="transmembrane region" description="Helical" evidence="6">
    <location>
        <begin position="59"/>
        <end position="79"/>
    </location>
</feature>
<dbReference type="GeneID" id="80884505"/>
<comment type="similarity">
    <text evidence="2">Belongs to the MGR2 family.</text>
</comment>
<dbReference type="GO" id="GO:0045039">
    <property type="term" value="P:protein insertion into mitochondrial inner membrane"/>
    <property type="evidence" value="ECO:0007669"/>
    <property type="project" value="TreeGrafter"/>
</dbReference>
<evidence type="ECO:0000256" key="6">
    <source>
        <dbReference type="SAM" id="Phobius"/>
    </source>
</evidence>
<name>A0AAD7QRK4_9ASCO</name>
<dbReference type="EMBL" id="JARPMG010000006">
    <property type="protein sequence ID" value="KAJ8100008.1"/>
    <property type="molecule type" value="Genomic_DNA"/>
</dbReference>
<keyword evidence="5 6" id="KW-0472">Membrane</keyword>
<evidence type="ECO:0000256" key="1">
    <source>
        <dbReference type="ARBA" id="ARBA00004370"/>
    </source>
</evidence>
<evidence type="ECO:0000313" key="7">
    <source>
        <dbReference type="EMBL" id="KAJ8100008.1"/>
    </source>
</evidence>
<organism evidence="7 8">
    <name type="scientific">Lipomyces tetrasporus</name>
    <dbReference type="NCBI Taxonomy" id="54092"/>
    <lineage>
        <taxon>Eukaryota</taxon>
        <taxon>Fungi</taxon>
        <taxon>Dikarya</taxon>
        <taxon>Ascomycota</taxon>
        <taxon>Saccharomycotina</taxon>
        <taxon>Lipomycetes</taxon>
        <taxon>Lipomycetales</taxon>
        <taxon>Lipomycetaceae</taxon>
        <taxon>Lipomyces</taxon>
    </lineage>
</organism>
<comment type="caution">
    <text evidence="7">The sequence shown here is derived from an EMBL/GenBank/DDBJ whole genome shotgun (WGS) entry which is preliminary data.</text>
</comment>
<protein>
    <submittedName>
        <fullName evidence="7">Reactive mitochondrial oxygen species modulator 1-domain-containing protein</fullName>
    </submittedName>
</protein>
<evidence type="ECO:0000256" key="5">
    <source>
        <dbReference type="ARBA" id="ARBA00023136"/>
    </source>
</evidence>
<evidence type="ECO:0000256" key="4">
    <source>
        <dbReference type="ARBA" id="ARBA00022989"/>
    </source>
</evidence>
<dbReference type="GO" id="GO:0005744">
    <property type="term" value="C:TIM23 mitochondrial import inner membrane translocase complex"/>
    <property type="evidence" value="ECO:0007669"/>
    <property type="project" value="TreeGrafter"/>
</dbReference>
<feature type="transmembrane region" description="Helical" evidence="6">
    <location>
        <begin position="25"/>
        <end position="47"/>
    </location>
</feature>
<dbReference type="InterPro" id="IPR018450">
    <property type="entry name" value="Romo1/Mgr2"/>
</dbReference>
<evidence type="ECO:0000256" key="3">
    <source>
        <dbReference type="ARBA" id="ARBA00022692"/>
    </source>
</evidence>
<gene>
    <name evidence="7" type="ORF">POJ06DRAFT_268887</name>
</gene>
<dbReference type="Proteomes" id="UP001217417">
    <property type="component" value="Unassembled WGS sequence"/>
</dbReference>
<dbReference type="GO" id="GO:0030150">
    <property type="term" value="P:protein import into mitochondrial matrix"/>
    <property type="evidence" value="ECO:0007669"/>
    <property type="project" value="TreeGrafter"/>
</dbReference>
<reference evidence="7" key="1">
    <citation type="submission" date="2023-03" db="EMBL/GenBank/DDBJ databases">
        <title>Near-Complete genome sequence of Lipomyces tetrasporous NRRL Y-64009, an oleaginous yeast capable of growing on lignocellulosic hydrolysates.</title>
        <authorList>
            <consortium name="Lawrence Berkeley National Laboratory"/>
            <person name="Jagtap S.S."/>
            <person name="Liu J.-J."/>
            <person name="Walukiewicz H.E."/>
            <person name="Pangilinan J."/>
            <person name="Lipzen A."/>
            <person name="Ahrendt S."/>
            <person name="Koriabine M."/>
            <person name="Cobaugh K."/>
            <person name="Salamov A."/>
            <person name="Yoshinaga Y."/>
            <person name="Ng V."/>
            <person name="Daum C."/>
            <person name="Grigoriev I.V."/>
            <person name="Slininger P.J."/>
            <person name="Dien B.S."/>
            <person name="Jin Y.-S."/>
            <person name="Rao C.V."/>
        </authorList>
    </citation>
    <scope>NUCLEOTIDE SEQUENCE</scope>
    <source>
        <strain evidence="7">NRRL Y-64009</strain>
    </source>
</reference>
<dbReference type="PANTHER" id="PTHR28525">
    <property type="entry name" value="REACTIVE OXYGEN SPECIES MODULATOR 1"/>
    <property type="match status" value="1"/>
</dbReference>
<sequence>MPPPPPPQHFPGQPPSNWEKFKMGAMMGTTVGVVVGFLFGGFSIIRYGPGPNGFIRSLGQYMLGSAATFGLFMSVGSVIRSDDGLEAYKYRMELARLRAQQMRIINGKSEIRQQEKRE</sequence>
<dbReference type="Pfam" id="PF10247">
    <property type="entry name" value="Romo1"/>
    <property type="match status" value="1"/>
</dbReference>
<dbReference type="RefSeq" id="XP_056043458.1">
    <property type="nucleotide sequence ID" value="XM_056189339.1"/>
</dbReference>
<proteinExistence type="inferred from homology"/>
<dbReference type="SMART" id="SM01378">
    <property type="entry name" value="Romo1"/>
    <property type="match status" value="1"/>
</dbReference>
<comment type="subcellular location">
    <subcellularLocation>
        <location evidence="1">Membrane</location>
    </subcellularLocation>
</comment>
<keyword evidence="8" id="KW-1185">Reference proteome</keyword>
<keyword evidence="3 6" id="KW-0812">Transmembrane</keyword>
<keyword evidence="4 6" id="KW-1133">Transmembrane helix</keyword>
<evidence type="ECO:0000256" key="2">
    <source>
        <dbReference type="ARBA" id="ARBA00007839"/>
    </source>
</evidence>